<evidence type="ECO:0000313" key="1">
    <source>
        <dbReference type="EMBL" id="MBB5937286.1"/>
    </source>
</evidence>
<dbReference type="Proteomes" id="UP000588098">
    <property type="component" value="Unassembled WGS sequence"/>
</dbReference>
<dbReference type="AlphaFoldDB" id="A0A7W9QBN6"/>
<dbReference type="EMBL" id="JACHJL010000011">
    <property type="protein sequence ID" value="MBB5937286.1"/>
    <property type="molecule type" value="Genomic_DNA"/>
</dbReference>
<accession>A0A7W9QBN6</accession>
<sequence>MSPETTLTEIDKLFTVRATGLPRDLFADVAPKVVACWRARAEQAAAAGLASARGLC</sequence>
<dbReference type="RefSeq" id="WP_184574148.1">
    <property type="nucleotide sequence ID" value="NZ_JACHJL010000011.1"/>
</dbReference>
<comment type="caution">
    <text evidence="1">The sequence shown here is derived from an EMBL/GenBank/DDBJ whole genome shotgun (WGS) entry which is preliminary data.</text>
</comment>
<organism evidence="1 2">
    <name type="scientific">Streptomyces zagrosensis</name>
    <dbReference type="NCBI Taxonomy" id="1042984"/>
    <lineage>
        <taxon>Bacteria</taxon>
        <taxon>Bacillati</taxon>
        <taxon>Actinomycetota</taxon>
        <taxon>Actinomycetes</taxon>
        <taxon>Kitasatosporales</taxon>
        <taxon>Streptomycetaceae</taxon>
        <taxon>Streptomyces</taxon>
    </lineage>
</organism>
<protein>
    <submittedName>
        <fullName evidence="1">Uncharacterized protein</fullName>
    </submittedName>
</protein>
<gene>
    <name evidence="1" type="ORF">FHS42_004365</name>
</gene>
<name>A0A7W9QBN6_9ACTN</name>
<evidence type="ECO:0000313" key="2">
    <source>
        <dbReference type="Proteomes" id="UP000588098"/>
    </source>
</evidence>
<reference evidence="1 2" key="1">
    <citation type="submission" date="2020-08" db="EMBL/GenBank/DDBJ databases">
        <title>Genomic Encyclopedia of Type Strains, Phase III (KMG-III): the genomes of soil and plant-associated and newly described type strains.</title>
        <authorList>
            <person name="Whitman W."/>
        </authorList>
    </citation>
    <scope>NUCLEOTIDE SEQUENCE [LARGE SCALE GENOMIC DNA]</scope>
    <source>
        <strain evidence="1 2">CECT 8305</strain>
    </source>
</reference>
<proteinExistence type="predicted"/>
<keyword evidence="2" id="KW-1185">Reference proteome</keyword>